<proteinExistence type="predicted"/>
<dbReference type="InterPro" id="IPR050766">
    <property type="entry name" value="Bact_Lucif_Oxidored"/>
</dbReference>
<dbReference type="Gene3D" id="3.20.20.30">
    <property type="entry name" value="Luciferase-like domain"/>
    <property type="match status" value="1"/>
</dbReference>
<dbReference type="Proteomes" id="UP000035016">
    <property type="component" value="Chromosome Chromosome"/>
</dbReference>
<dbReference type="GO" id="GO:0016705">
    <property type="term" value="F:oxidoreductase activity, acting on paired donors, with incorporation or reduction of molecular oxygen"/>
    <property type="evidence" value="ECO:0007669"/>
    <property type="project" value="InterPro"/>
</dbReference>
<name>A0A0F7W8E6_STRLW</name>
<evidence type="ECO:0000256" key="1">
    <source>
        <dbReference type="ARBA" id="ARBA00023002"/>
    </source>
</evidence>
<dbReference type="Pfam" id="PF00296">
    <property type="entry name" value="Bac_luciferase"/>
    <property type="match status" value="1"/>
</dbReference>
<dbReference type="AlphaFoldDB" id="A0A0F7W8E6"/>
<evidence type="ECO:0000256" key="2">
    <source>
        <dbReference type="ARBA" id="ARBA00023033"/>
    </source>
</evidence>
<feature type="domain" description="Luciferase-like" evidence="3">
    <location>
        <begin position="1"/>
        <end position="327"/>
    </location>
</feature>
<reference evidence="4 5" key="1">
    <citation type="submission" date="2015-02" db="EMBL/GenBank/DDBJ databases">
        <authorList>
            <person name="Gomez-Escribano P.J."/>
        </authorList>
    </citation>
    <scope>NUCLEOTIDE SEQUENCE [LARGE SCALE GENOMIC DNA]</scope>
    <source>
        <strain evidence="5">C34 (DSM 42122 / NRRL B-24963)</strain>
    </source>
</reference>
<evidence type="ECO:0000313" key="4">
    <source>
        <dbReference type="EMBL" id="CQR65566.1"/>
    </source>
</evidence>
<dbReference type="GO" id="GO:0004497">
    <property type="term" value="F:monooxygenase activity"/>
    <property type="evidence" value="ECO:0007669"/>
    <property type="project" value="UniProtKB-KW"/>
</dbReference>
<sequence>MRFSVFLVGRSTGPDDDSYVIQTLADHALEADRLGFDAVFLPDHHFTGYAPMASDPFLFAAYLAGRTRNVHYGFSVTTLPLHHPVRFAERVNLLDHLTGGKLLVGIGSGTTPEETIGFGVNFQDSKDLMDAQVELVQRLWAKKVEDEPIEFEHGPYKGAVVQRIVPAPYSDRHRLMSVAMREASTARAAKYGWPAFIPAFVPPIPASGEPSTAFQKYLDAYRTAMAGSGHPQGVIDDCMSWTTHSYQCVHVAPTDEQAREELETILGAYQEAIEREHAFNKRAEAISGVDLPDPPNALSEDWIRTWCLYGSPDTVAEQLRHYEQLGVGNILMGFTNGPLTPERYALTQSSLRLFADEVMPRFRSDQ</sequence>
<evidence type="ECO:0000259" key="3">
    <source>
        <dbReference type="Pfam" id="PF00296"/>
    </source>
</evidence>
<keyword evidence="2 4" id="KW-0503">Monooxygenase</keyword>
<gene>
    <name evidence="4" type="primary">sle_61100</name>
</gene>
<accession>A0A0F7W8E6</accession>
<organism evidence="4 5">
    <name type="scientific">Streptomyces leeuwenhoekii</name>
    <dbReference type="NCBI Taxonomy" id="1437453"/>
    <lineage>
        <taxon>Bacteria</taxon>
        <taxon>Bacillati</taxon>
        <taxon>Actinomycetota</taxon>
        <taxon>Actinomycetes</taxon>
        <taxon>Kitasatosporales</taxon>
        <taxon>Streptomycetaceae</taxon>
        <taxon>Streptomyces</taxon>
    </lineage>
</organism>
<dbReference type="PANTHER" id="PTHR30137">
    <property type="entry name" value="LUCIFERASE-LIKE MONOOXYGENASE"/>
    <property type="match status" value="1"/>
</dbReference>
<dbReference type="GO" id="GO:0005829">
    <property type="term" value="C:cytosol"/>
    <property type="evidence" value="ECO:0007669"/>
    <property type="project" value="TreeGrafter"/>
</dbReference>
<dbReference type="SUPFAM" id="SSF51679">
    <property type="entry name" value="Bacterial luciferase-like"/>
    <property type="match status" value="1"/>
</dbReference>
<evidence type="ECO:0000313" key="5">
    <source>
        <dbReference type="Proteomes" id="UP000035016"/>
    </source>
</evidence>
<dbReference type="InterPro" id="IPR036661">
    <property type="entry name" value="Luciferase-like_sf"/>
</dbReference>
<dbReference type="RefSeq" id="WP_029384420.1">
    <property type="nucleotide sequence ID" value="NZ_AZSD01000226.1"/>
</dbReference>
<dbReference type="PANTHER" id="PTHR30137:SF8">
    <property type="entry name" value="BLR5498 PROTEIN"/>
    <property type="match status" value="1"/>
</dbReference>
<dbReference type="EMBL" id="LN831790">
    <property type="protein sequence ID" value="CQR65566.1"/>
    <property type="molecule type" value="Genomic_DNA"/>
</dbReference>
<dbReference type="InterPro" id="IPR011251">
    <property type="entry name" value="Luciferase-like_dom"/>
</dbReference>
<keyword evidence="1" id="KW-0560">Oxidoreductase</keyword>
<protein>
    <submittedName>
        <fullName evidence="4">Alkanal monooxygenase alpha chain</fullName>
    </submittedName>
</protein>
<dbReference type="KEGG" id="sle:sle_61100"/>